<dbReference type="FunFam" id="3.30.43.10:FF:000004">
    <property type="entry name" value="Berberine bridge enzyme-like 15"/>
    <property type="match status" value="1"/>
</dbReference>
<dbReference type="Pfam" id="PF08031">
    <property type="entry name" value="BBE"/>
    <property type="match status" value="1"/>
</dbReference>
<dbReference type="GO" id="GO:0016491">
    <property type="term" value="F:oxidoreductase activity"/>
    <property type="evidence" value="ECO:0007669"/>
    <property type="project" value="InterPro"/>
</dbReference>
<dbReference type="Proteomes" id="UP001419268">
    <property type="component" value="Unassembled WGS sequence"/>
</dbReference>
<feature type="domain" description="FAD-binding PCMH-type" evidence="9">
    <location>
        <begin position="72"/>
        <end position="246"/>
    </location>
</feature>
<dbReference type="InterPro" id="IPR016166">
    <property type="entry name" value="FAD-bd_PCMH"/>
</dbReference>
<dbReference type="Gene3D" id="3.30.43.10">
    <property type="entry name" value="Uridine Diphospho-n-acetylenolpyruvylglucosamine Reductase, domain 2"/>
    <property type="match status" value="1"/>
</dbReference>
<evidence type="ECO:0000256" key="4">
    <source>
        <dbReference type="ARBA" id="ARBA00022729"/>
    </source>
</evidence>
<feature type="chain" id="PRO_5042934425" description="FAD-binding PCMH-type domain-containing protein" evidence="8">
    <location>
        <begin position="30"/>
        <end position="526"/>
    </location>
</feature>
<evidence type="ECO:0000256" key="1">
    <source>
        <dbReference type="ARBA" id="ARBA00001974"/>
    </source>
</evidence>
<evidence type="ECO:0000259" key="9">
    <source>
        <dbReference type="PROSITE" id="PS51387"/>
    </source>
</evidence>
<dbReference type="Gene3D" id="3.30.465.10">
    <property type="match status" value="1"/>
</dbReference>
<dbReference type="InterPro" id="IPR036318">
    <property type="entry name" value="FAD-bd_PCMH-like_sf"/>
</dbReference>
<organism evidence="10 11">
    <name type="scientific">Stephania cephalantha</name>
    <dbReference type="NCBI Taxonomy" id="152367"/>
    <lineage>
        <taxon>Eukaryota</taxon>
        <taxon>Viridiplantae</taxon>
        <taxon>Streptophyta</taxon>
        <taxon>Embryophyta</taxon>
        <taxon>Tracheophyta</taxon>
        <taxon>Spermatophyta</taxon>
        <taxon>Magnoliopsida</taxon>
        <taxon>Ranunculales</taxon>
        <taxon>Menispermaceae</taxon>
        <taxon>Menispermoideae</taxon>
        <taxon>Cissampelideae</taxon>
        <taxon>Stephania</taxon>
    </lineage>
</organism>
<keyword evidence="5" id="KW-0274">FAD</keyword>
<dbReference type="GO" id="GO:0071949">
    <property type="term" value="F:FAD binding"/>
    <property type="evidence" value="ECO:0007669"/>
    <property type="project" value="InterPro"/>
</dbReference>
<evidence type="ECO:0000313" key="10">
    <source>
        <dbReference type="EMBL" id="KAK9105963.1"/>
    </source>
</evidence>
<dbReference type="InterPro" id="IPR012951">
    <property type="entry name" value="BBE"/>
</dbReference>
<protein>
    <recommendedName>
        <fullName evidence="9">FAD-binding PCMH-type domain-containing protein</fullName>
    </recommendedName>
</protein>
<keyword evidence="4 8" id="KW-0732">Signal</keyword>
<accession>A0AAP0FBF9</accession>
<reference evidence="10 11" key="1">
    <citation type="submission" date="2024-01" db="EMBL/GenBank/DDBJ databases">
        <title>Genome assemblies of Stephania.</title>
        <authorList>
            <person name="Yang L."/>
        </authorList>
    </citation>
    <scope>NUCLEOTIDE SEQUENCE [LARGE SCALE GENOMIC DNA]</scope>
    <source>
        <strain evidence="10">JXDWG</strain>
        <tissue evidence="10">Leaf</tissue>
    </source>
</reference>
<keyword evidence="7" id="KW-0325">Glycoprotein</keyword>
<dbReference type="AlphaFoldDB" id="A0AAP0FBF9"/>
<dbReference type="SUPFAM" id="SSF56176">
    <property type="entry name" value="FAD-binding/transporter-associated domain-like"/>
    <property type="match status" value="1"/>
</dbReference>
<keyword evidence="3" id="KW-0285">Flavoprotein</keyword>
<sequence length="526" mass="58648">MKNSISAMLSLFQILVFSVFALATARSAADDKFLKCLSVHSKMTIPVYTPSNSSYTSVLQLPIKDLRFLNATTPKPKFIIAPVHESHVQAAVICCRKHGLQIRVRSGGHDFEGLSYTSHVPFVLVDIADLKSININLKDGTAWVGAGATVGQLLYKIAEKSQSHGFPAGLCATVGVGGHFSGGAYGNLNRKYGLSADNIIDATIVNVNGKILNRKTMGENLFWAIRGGGGASFGVILSWKIKLVPVPPTVTVFRLLRTIEQGVTDLVHKWQYIANKFHEDLHLRLSIRKLNASPGVKQTVRVSFVALFLGKSEQLLQIMNQSYPELGLQPKDCIEMPWIQSVPYFAGFPPNTSLQVQEMNPFRIYFKGKSDYVVQPISKTGLEGIWKALLEVNNTAMAFIPHGGRMSRIPETEIPFPHRSDKMYLVEYFTSWAEAGSEAANMNVDWTRKLYNYMTPHVSKSPRAQYVNYRDLDLGQVKVGTATYAQAKVWGIKYFKNNFDRLVKVKSKVDPQNFFRNEQSIPPVQL</sequence>
<evidence type="ECO:0000256" key="6">
    <source>
        <dbReference type="ARBA" id="ARBA00023157"/>
    </source>
</evidence>
<evidence type="ECO:0000256" key="3">
    <source>
        <dbReference type="ARBA" id="ARBA00022630"/>
    </source>
</evidence>
<dbReference type="PANTHER" id="PTHR32448">
    <property type="entry name" value="OS08G0158400 PROTEIN"/>
    <property type="match status" value="1"/>
</dbReference>
<comment type="similarity">
    <text evidence="2">Belongs to the oxygen-dependent FAD-linked oxidoreductase family.</text>
</comment>
<keyword evidence="11" id="KW-1185">Reference proteome</keyword>
<evidence type="ECO:0000313" key="11">
    <source>
        <dbReference type="Proteomes" id="UP001419268"/>
    </source>
</evidence>
<dbReference type="EMBL" id="JBBNAG010000009">
    <property type="protein sequence ID" value="KAK9105963.1"/>
    <property type="molecule type" value="Genomic_DNA"/>
</dbReference>
<feature type="signal peptide" evidence="8">
    <location>
        <begin position="1"/>
        <end position="29"/>
    </location>
</feature>
<comment type="cofactor">
    <cofactor evidence="1">
        <name>FAD</name>
        <dbReference type="ChEBI" id="CHEBI:57692"/>
    </cofactor>
</comment>
<dbReference type="Gene3D" id="3.40.462.20">
    <property type="match status" value="1"/>
</dbReference>
<evidence type="ECO:0000256" key="8">
    <source>
        <dbReference type="SAM" id="SignalP"/>
    </source>
</evidence>
<dbReference type="InterPro" id="IPR016167">
    <property type="entry name" value="FAD-bd_PCMH_sub1"/>
</dbReference>
<proteinExistence type="inferred from homology"/>
<name>A0AAP0FBF9_9MAGN</name>
<keyword evidence="6" id="KW-1015">Disulfide bond</keyword>
<dbReference type="InterPro" id="IPR006094">
    <property type="entry name" value="Oxid_FAD_bind_N"/>
</dbReference>
<evidence type="ECO:0000256" key="7">
    <source>
        <dbReference type="ARBA" id="ARBA00023180"/>
    </source>
</evidence>
<dbReference type="PROSITE" id="PS51387">
    <property type="entry name" value="FAD_PCMH"/>
    <property type="match status" value="1"/>
</dbReference>
<dbReference type="Pfam" id="PF01565">
    <property type="entry name" value="FAD_binding_4"/>
    <property type="match status" value="1"/>
</dbReference>
<evidence type="ECO:0000256" key="2">
    <source>
        <dbReference type="ARBA" id="ARBA00005466"/>
    </source>
</evidence>
<gene>
    <name evidence="10" type="ORF">Scep_022807</name>
</gene>
<comment type="caution">
    <text evidence="10">The sequence shown here is derived from an EMBL/GenBank/DDBJ whole genome shotgun (WGS) entry which is preliminary data.</text>
</comment>
<dbReference type="InterPro" id="IPR016169">
    <property type="entry name" value="FAD-bd_PCMH_sub2"/>
</dbReference>
<evidence type="ECO:0000256" key="5">
    <source>
        <dbReference type="ARBA" id="ARBA00022827"/>
    </source>
</evidence>